<dbReference type="InterPro" id="IPR027417">
    <property type="entry name" value="P-loop_NTPase"/>
</dbReference>
<evidence type="ECO:0000256" key="1">
    <source>
        <dbReference type="SAM" id="SignalP"/>
    </source>
</evidence>
<dbReference type="EMBL" id="JAGTXO010000008">
    <property type="protein sequence ID" value="KAG8466308.1"/>
    <property type="molecule type" value="Genomic_DNA"/>
</dbReference>
<dbReference type="AlphaFoldDB" id="A0A8J5XFV7"/>
<gene>
    <name evidence="2" type="ORF">KFE25_002064</name>
</gene>
<dbReference type="Proteomes" id="UP000751190">
    <property type="component" value="Unassembled WGS sequence"/>
</dbReference>
<reference evidence="2" key="1">
    <citation type="submission" date="2021-05" db="EMBL/GenBank/DDBJ databases">
        <title>The genome of the haptophyte Pavlova lutheri (Diacronema luteri, Pavlovales) - a model for lipid biosynthesis in eukaryotic algae.</title>
        <authorList>
            <person name="Hulatt C.J."/>
            <person name="Posewitz M.C."/>
        </authorList>
    </citation>
    <scope>NUCLEOTIDE SEQUENCE</scope>
    <source>
        <strain evidence="2">NIVA-4/92</strain>
    </source>
</reference>
<evidence type="ECO:0000313" key="3">
    <source>
        <dbReference type="Proteomes" id="UP000751190"/>
    </source>
</evidence>
<organism evidence="2 3">
    <name type="scientific">Diacronema lutheri</name>
    <name type="common">Unicellular marine alga</name>
    <name type="synonym">Monochrysis lutheri</name>
    <dbReference type="NCBI Taxonomy" id="2081491"/>
    <lineage>
        <taxon>Eukaryota</taxon>
        <taxon>Haptista</taxon>
        <taxon>Haptophyta</taxon>
        <taxon>Pavlovophyceae</taxon>
        <taxon>Pavlovales</taxon>
        <taxon>Pavlovaceae</taxon>
        <taxon>Diacronema</taxon>
    </lineage>
</organism>
<keyword evidence="3" id="KW-1185">Reference proteome</keyword>
<evidence type="ECO:0000313" key="2">
    <source>
        <dbReference type="EMBL" id="KAG8466308.1"/>
    </source>
</evidence>
<feature type="signal peptide" evidence="1">
    <location>
        <begin position="1"/>
        <end position="18"/>
    </location>
</feature>
<dbReference type="Gene3D" id="3.40.50.300">
    <property type="entry name" value="P-loop containing nucleotide triphosphate hydrolases"/>
    <property type="match status" value="1"/>
</dbReference>
<proteinExistence type="predicted"/>
<dbReference type="OrthoDB" id="10345680at2759"/>
<sequence length="406" mass="45073">MARRAAMLALMACGMAVGANPSAACRDTFLMPAASARPDVKCRLVIVRHIVKCAGTTMRGVWERLSLATLDWHTQSVFPAPMHHCFFGAMKRRREAITKYTQCAVGELDKRVQATIEYHVSTDGSTSLASDLRLLRSVPRAPSQHRAVLIALVREPTSWFASVYRYQLVYRYRRVDMKEYVARAQSPQLGHLLGGSGFVTNVSEAWRRHAKDLPEMHPFEGRFVKPEYGSADNVLRAFDVLGTMAKFSHAVFLTCHLAGLPACPHFARTWESQPSAGRPDARMAPAKRDVPPGAWPLIADHDVAHILSLIERFSHADRWLYQYAAERIERDVAALEPGMLVALEAYVGAQDALTAAKALSGEQPCRPLRAWNATESRGCRMRLTEEGEAAARETGVPPGQNVWDAE</sequence>
<accession>A0A8J5XFV7</accession>
<feature type="chain" id="PRO_5035284788" description="Sulfotransferase" evidence="1">
    <location>
        <begin position="19"/>
        <end position="406"/>
    </location>
</feature>
<evidence type="ECO:0008006" key="4">
    <source>
        <dbReference type="Google" id="ProtNLM"/>
    </source>
</evidence>
<keyword evidence="1" id="KW-0732">Signal</keyword>
<name>A0A8J5XFV7_DIALT</name>
<protein>
    <recommendedName>
        <fullName evidence="4">Sulfotransferase</fullName>
    </recommendedName>
</protein>
<comment type="caution">
    <text evidence="2">The sequence shown here is derived from an EMBL/GenBank/DDBJ whole genome shotgun (WGS) entry which is preliminary data.</text>
</comment>